<dbReference type="OrthoDB" id="634508at2"/>
<dbReference type="SUPFAM" id="SSF51735">
    <property type="entry name" value="NAD(P)-binding Rossmann-fold domains"/>
    <property type="match status" value="1"/>
</dbReference>
<keyword evidence="4" id="KW-1185">Reference proteome</keyword>
<dbReference type="Pfam" id="PF13602">
    <property type="entry name" value="ADH_zinc_N_2"/>
    <property type="match status" value="1"/>
</dbReference>
<protein>
    <submittedName>
        <fullName evidence="3">NADP-dependent oxidoreductase</fullName>
    </submittedName>
</protein>
<dbReference type="InterPro" id="IPR011032">
    <property type="entry name" value="GroES-like_sf"/>
</dbReference>
<dbReference type="RefSeq" id="WP_116854494.1">
    <property type="nucleotide sequence ID" value="NZ_QTJV01000006.1"/>
</dbReference>
<dbReference type="SUPFAM" id="SSF50129">
    <property type="entry name" value="GroES-like"/>
    <property type="match status" value="1"/>
</dbReference>
<dbReference type="PANTHER" id="PTHR11695:SF294">
    <property type="entry name" value="RETICULON-4-INTERACTING PROTEIN 1, MITOCHONDRIAL"/>
    <property type="match status" value="1"/>
</dbReference>
<keyword evidence="1" id="KW-0560">Oxidoreductase</keyword>
<dbReference type="AlphaFoldDB" id="A0A3E1P044"/>
<organism evidence="3 4">
    <name type="scientific">Chitinophaga silvisoli</name>
    <dbReference type="NCBI Taxonomy" id="2291814"/>
    <lineage>
        <taxon>Bacteria</taxon>
        <taxon>Pseudomonadati</taxon>
        <taxon>Bacteroidota</taxon>
        <taxon>Chitinophagia</taxon>
        <taxon>Chitinophagales</taxon>
        <taxon>Chitinophagaceae</taxon>
        <taxon>Chitinophaga</taxon>
    </lineage>
</organism>
<evidence type="ECO:0000256" key="1">
    <source>
        <dbReference type="ARBA" id="ARBA00023002"/>
    </source>
</evidence>
<dbReference type="GO" id="GO:0008270">
    <property type="term" value="F:zinc ion binding"/>
    <property type="evidence" value="ECO:0007669"/>
    <property type="project" value="InterPro"/>
</dbReference>
<dbReference type="InterPro" id="IPR020843">
    <property type="entry name" value="ER"/>
</dbReference>
<dbReference type="InterPro" id="IPR013154">
    <property type="entry name" value="ADH-like_N"/>
</dbReference>
<gene>
    <name evidence="3" type="ORF">DXN04_16560</name>
</gene>
<dbReference type="Gene3D" id="3.40.50.720">
    <property type="entry name" value="NAD(P)-binding Rossmann-like Domain"/>
    <property type="match status" value="1"/>
</dbReference>
<dbReference type="GO" id="GO:0016491">
    <property type="term" value="F:oxidoreductase activity"/>
    <property type="evidence" value="ECO:0007669"/>
    <property type="project" value="UniProtKB-KW"/>
</dbReference>
<proteinExistence type="predicted"/>
<dbReference type="EMBL" id="QTJV01000006">
    <property type="protein sequence ID" value="RFM33571.1"/>
    <property type="molecule type" value="Genomic_DNA"/>
</dbReference>
<sequence>MEAYILEQNGGVENLKKTTIGTPVPKAGEVLIKTRAIGINPIDVQVRASKDMLGMITGGHLPDRVIPGWDVAGTIEQTGDGVTAFNTGDEVYGLLNMPGLGSTYSNYVIANIDQIALKPENLDFTAAGATPMAALTAWQAVVTLANIRKGEKVLIHAASGGVGHFAVQFAKVRGAYVIGTASAKNEAFVRSLGVDEFLDYTAGSFEEKVNDLDVVIDTINSVEHIIRSISVIKRGGKLIYLQPHFADALSSKLEETGIKGFGVFVNSSAPILNEISTLIKAGKVTPQITKVFSFDQLPEAQTMMESGRAVGKIAVEIQ</sequence>
<dbReference type="Proteomes" id="UP000261174">
    <property type="component" value="Unassembled WGS sequence"/>
</dbReference>
<comment type="caution">
    <text evidence="3">The sequence shown here is derived from an EMBL/GenBank/DDBJ whole genome shotgun (WGS) entry which is preliminary data.</text>
</comment>
<name>A0A3E1P044_9BACT</name>
<dbReference type="InterPro" id="IPR036291">
    <property type="entry name" value="NAD(P)-bd_dom_sf"/>
</dbReference>
<dbReference type="PROSITE" id="PS01162">
    <property type="entry name" value="QOR_ZETA_CRYSTAL"/>
    <property type="match status" value="1"/>
</dbReference>
<dbReference type="PANTHER" id="PTHR11695">
    <property type="entry name" value="ALCOHOL DEHYDROGENASE RELATED"/>
    <property type="match status" value="1"/>
</dbReference>
<dbReference type="Pfam" id="PF08240">
    <property type="entry name" value="ADH_N"/>
    <property type="match status" value="1"/>
</dbReference>
<evidence type="ECO:0000313" key="4">
    <source>
        <dbReference type="Proteomes" id="UP000261174"/>
    </source>
</evidence>
<dbReference type="Gene3D" id="3.90.180.10">
    <property type="entry name" value="Medium-chain alcohol dehydrogenases, catalytic domain"/>
    <property type="match status" value="1"/>
</dbReference>
<feature type="domain" description="Enoyl reductase (ER)" evidence="2">
    <location>
        <begin position="10"/>
        <end position="315"/>
    </location>
</feature>
<dbReference type="CDD" id="cd05289">
    <property type="entry name" value="MDR_like_2"/>
    <property type="match status" value="1"/>
</dbReference>
<reference evidence="3 4" key="1">
    <citation type="submission" date="2018-08" db="EMBL/GenBank/DDBJ databases">
        <title>Chitinophaga sp. K20C18050901, a novel bacterium isolated from forest soil.</title>
        <authorList>
            <person name="Wang C."/>
        </authorList>
    </citation>
    <scope>NUCLEOTIDE SEQUENCE [LARGE SCALE GENOMIC DNA]</scope>
    <source>
        <strain evidence="3 4">K20C18050901</strain>
    </source>
</reference>
<dbReference type="SMART" id="SM00829">
    <property type="entry name" value="PKS_ER"/>
    <property type="match status" value="1"/>
</dbReference>
<evidence type="ECO:0000259" key="2">
    <source>
        <dbReference type="SMART" id="SM00829"/>
    </source>
</evidence>
<dbReference type="InterPro" id="IPR002364">
    <property type="entry name" value="Quin_OxRdtase/zeta-crystal_CS"/>
</dbReference>
<dbReference type="InterPro" id="IPR050700">
    <property type="entry name" value="YIM1/Zinc_Alcohol_DH_Fams"/>
</dbReference>
<accession>A0A3E1P044</accession>
<evidence type="ECO:0000313" key="3">
    <source>
        <dbReference type="EMBL" id="RFM33571.1"/>
    </source>
</evidence>